<dbReference type="Gene3D" id="3.40.50.2000">
    <property type="entry name" value="Glycogen Phosphorylase B"/>
    <property type="match status" value="1"/>
</dbReference>
<evidence type="ECO:0008006" key="6">
    <source>
        <dbReference type="Google" id="ProtNLM"/>
    </source>
</evidence>
<evidence type="ECO:0000256" key="3">
    <source>
        <dbReference type="RuleBase" id="RU003718"/>
    </source>
</evidence>
<dbReference type="Proteomes" id="UP000636800">
    <property type="component" value="Unassembled WGS sequence"/>
</dbReference>
<evidence type="ECO:0000313" key="4">
    <source>
        <dbReference type="EMBL" id="KAG0484583.1"/>
    </source>
</evidence>
<organism evidence="4 5">
    <name type="scientific">Vanilla planifolia</name>
    <name type="common">Vanilla</name>
    <dbReference type="NCBI Taxonomy" id="51239"/>
    <lineage>
        <taxon>Eukaryota</taxon>
        <taxon>Viridiplantae</taxon>
        <taxon>Streptophyta</taxon>
        <taxon>Embryophyta</taxon>
        <taxon>Tracheophyta</taxon>
        <taxon>Spermatophyta</taxon>
        <taxon>Magnoliopsida</taxon>
        <taxon>Liliopsida</taxon>
        <taxon>Asparagales</taxon>
        <taxon>Orchidaceae</taxon>
        <taxon>Vanilloideae</taxon>
        <taxon>Vanilleae</taxon>
        <taxon>Vanilla</taxon>
    </lineage>
</organism>
<dbReference type="GO" id="GO:0035251">
    <property type="term" value="F:UDP-glucosyltransferase activity"/>
    <property type="evidence" value="ECO:0007669"/>
    <property type="project" value="TreeGrafter"/>
</dbReference>
<keyword evidence="2 3" id="KW-0808">Transferase</keyword>
<comment type="caution">
    <text evidence="4">The sequence shown here is derived from an EMBL/GenBank/DDBJ whole genome shotgun (WGS) entry which is preliminary data.</text>
</comment>
<dbReference type="FunFam" id="3.40.50.2000:FF:000047">
    <property type="entry name" value="Glycosyltransferase"/>
    <property type="match status" value="1"/>
</dbReference>
<dbReference type="InterPro" id="IPR002213">
    <property type="entry name" value="UDP_glucos_trans"/>
</dbReference>
<dbReference type="PANTHER" id="PTHR48047">
    <property type="entry name" value="GLYCOSYLTRANSFERASE"/>
    <property type="match status" value="1"/>
</dbReference>
<dbReference type="InterPro" id="IPR035595">
    <property type="entry name" value="UDP_glycos_trans_CS"/>
</dbReference>
<dbReference type="AlphaFoldDB" id="A0A835V4P7"/>
<dbReference type="Pfam" id="PF00201">
    <property type="entry name" value="UDPGT"/>
    <property type="match status" value="1"/>
</dbReference>
<dbReference type="CDD" id="cd03784">
    <property type="entry name" value="GT1_Gtf-like"/>
    <property type="match status" value="1"/>
</dbReference>
<keyword evidence="5" id="KW-1185">Reference proteome</keyword>
<evidence type="ECO:0000256" key="1">
    <source>
        <dbReference type="ARBA" id="ARBA00009995"/>
    </source>
</evidence>
<sequence length="208" mass="22849">MEPGSVIYVSFGSLARTPLFQLVEIGLGLEASNCPFVWVIKAGDQADEVDKWLASGDGDDRGFEERIRAKGLVIRGWAPQSMILEHPAVGGFMTHCGWNSTIEAVVAGVPMATWPHFAEQFVNEKLVVEKLRIGVVVGAKRSVGWREVQDKLTVGRGEVEKAVRCLMNRGEGQANGLRHRVKAMREKARRAMQPGGSSYYNLTDLLGI</sequence>
<proteinExistence type="inferred from homology"/>
<name>A0A835V4P7_VANPL</name>
<dbReference type="PROSITE" id="PS00375">
    <property type="entry name" value="UDPGT"/>
    <property type="match status" value="1"/>
</dbReference>
<keyword evidence="3" id="KW-0328">Glycosyltransferase</keyword>
<dbReference type="SUPFAM" id="SSF53756">
    <property type="entry name" value="UDP-Glycosyltransferase/glycogen phosphorylase"/>
    <property type="match status" value="1"/>
</dbReference>
<dbReference type="OrthoDB" id="1921166at2759"/>
<comment type="similarity">
    <text evidence="1 3">Belongs to the UDP-glycosyltransferase family.</text>
</comment>
<dbReference type="EMBL" id="JADCNL010000004">
    <property type="protein sequence ID" value="KAG0484583.1"/>
    <property type="molecule type" value="Genomic_DNA"/>
</dbReference>
<reference evidence="4 5" key="1">
    <citation type="journal article" date="2020" name="Nat. Food">
        <title>A phased Vanilla planifolia genome enables genetic improvement of flavour and production.</title>
        <authorList>
            <person name="Hasing T."/>
            <person name="Tang H."/>
            <person name="Brym M."/>
            <person name="Khazi F."/>
            <person name="Huang T."/>
            <person name="Chambers A.H."/>
        </authorList>
    </citation>
    <scope>NUCLEOTIDE SEQUENCE [LARGE SCALE GENOMIC DNA]</scope>
    <source>
        <tissue evidence="4">Leaf</tissue>
    </source>
</reference>
<evidence type="ECO:0000256" key="2">
    <source>
        <dbReference type="ARBA" id="ARBA00022679"/>
    </source>
</evidence>
<dbReference type="PANTHER" id="PTHR48047:SF182">
    <property type="entry name" value="GLYCOSYLTRANSFERASE"/>
    <property type="match status" value="1"/>
</dbReference>
<evidence type="ECO:0000313" key="5">
    <source>
        <dbReference type="Proteomes" id="UP000636800"/>
    </source>
</evidence>
<accession>A0A835V4P7</accession>
<protein>
    <recommendedName>
        <fullName evidence="6">UDP-glycosyltransferases domain-containing protein</fullName>
    </recommendedName>
</protein>
<gene>
    <name evidence="4" type="ORF">HPP92_008662</name>
</gene>